<feature type="region of interest" description="Disordered" evidence="5">
    <location>
        <begin position="124"/>
        <end position="149"/>
    </location>
</feature>
<dbReference type="Ensembl" id="ENSCCAT00000052538.1">
    <property type="protein sequence ID" value="ENSCCAP00000034763.1"/>
    <property type="gene ID" value="ENSCCAG00000035323.1"/>
</dbReference>
<feature type="compositionally biased region" description="Basic residues" evidence="5">
    <location>
        <begin position="1"/>
        <end position="21"/>
    </location>
</feature>
<dbReference type="STRING" id="9516.ENSCCAP00000034763"/>
<sequence length="189" mass="20957">MAKSKNHTTHNQSRKWHRNGIKKPQSQRYESLKGVDPKFLRNMCFAKKHNKKGLKKMQANNAKAMSARAEAIKALAKPKEVKPKIPKGGVSRKLDRLAYIAHPKLGKRARARIAKGLRLCRPKVKAKSKDQNKAQAAATASVPAQAPKGAQAPTKAHKFVFPAQIFPLSTRLIYLIAHSNFLLGCVKAL</sequence>
<dbReference type="Proteomes" id="UP000233040">
    <property type="component" value="Unassembled WGS sequence"/>
</dbReference>
<dbReference type="Gene3D" id="6.10.140.1730">
    <property type="match status" value="1"/>
</dbReference>
<dbReference type="OMA" id="FPAQIFP"/>
<evidence type="ECO:0000313" key="6">
    <source>
        <dbReference type="Ensembl" id="ENSCCAP00000034763.1"/>
    </source>
</evidence>
<accession>A0A2K5S2Y9</accession>
<evidence type="ECO:0000256" key="5">
    <source>
        <dbReference type="SAM" id="MobiDB-lite"/>
    </source>
</evidence>
<dbReference type="PANTHER" id="PTHR12884">
    <property type="entry name" value="60S RIBOSOMAL PROTEIN L29"/>
    <property type="match status" value="1"/>
</dbReference>
<dbReference type="GeneTree" id="ENSGT00390000007084"/>
<keyword evidence="2 4" id="KW-0689">Ribosomal protein</keyword>
<reference evidence="6" key="1">
    <citation type="submission" date="2025-08" db="UniProtKB">
        <authorList>
            <consortium name="Ensembl"/>
        </authorList>
    </citation>
    <scope>IDENTIFICATION</scope>
</reference>
<protein>
    <recommendedName>
        <fullName evidence="4">60S ribosomal protein L29</fullName>
    </recommendedName>
</protein>
<keyword evidence="3 4" id="KW-0687">Ribonucleoprotein</keyword>
<reference evidence="6" key="2">
    <citation type="submission" date="2025-09" db="UniProtKB">
        <authorList>
            <consortium name="Ensembl"/>
        </authorList>
    </citation>
    <scope>IDENTIFICATION</scope>
</reference>
<proteinExistence type="inferred from homology"/>
<comment type="similarity">
    <text evidence="1 4">Belongs to the eukaryotic ribosomal protein eL29 family.</text>
</comment>
<evidence type="ECO:0000256" key="1">
    <source>
        <dbReference type="ARBA" id="ARBA00010247"/>
    </source>
</evidence>
<evidence type="ECO:0000256" key="2">
    <source>
        <dbReference type="ARBA" id="ARBA00022980"/>
    </source>
</evidence>
<keyword evidence="7" id="KW-1185">Reference proteome</keyword>
<dbReference type="InterPro" id="IPR002673">
    <property type="entry name" value="Ribosomal_eL29"/>
</dbReference>
<dbReference type="GO" id="GO:0022625">
    <property type="term" value="C:cytosolic large ribosomal subunit"/>
    <property type="evidence" value="ECO:0007669"/>
    <property type="project" value="TreeGrafter"/>
</dbReference>
<dbReference type="GO" id="GO:0002181">
    <property type="term" value="P:cytoplasmic translation"/>
    <property type="evidence" value="ECO:0007669"/>
    <property type="project" value="TreeGrafter"/>
</dbReference>
<feature type="compositionally biased region" description="Low complexity" evidence="5">
    <location>
        <begin position="134"/>
        <end position="147"/>
    </location>
</feature>
<evidence type="ECO:0000256" key="3">
    <source>
        <dbReference type="ARBA" id="ARBA00023274"/>
    </source>
</evidence>
<feature type="region of interest" description="Disordered" evidence="5">
    <location>
        <begin position="1"/>
        <end position="33"/>
    </location>
</feature>
<dbReference type="Pfam" id="PF01779">
    <property type="entry name" value="Ribosomal_L29e"/>
    <property type="match status" value="1"/>
</dbReference>
<evidence type="ECO:0000313" key="7">
    <source>
        <dbReference type="Proteomes" id="UP000233040"/>
    </source>
</evidence>
<organism evidence="6 7">
    <name type="scientific">Cebus imitator</name>
    <name type="common">Panamanian white-faced capuchin</name>
    <name type="synonym">Cebus capucinus imitator</name>
    <dbReference type="NCBI Taxonomy" id="2715852"/>
    <lineage>
        <taxon>Eukaryota</taxon>
        <taxon>Metazoa</taxon>
        <taxon>Chordata</taxon>
        <taxon>Craniata</taxon>
        <taxon>Vertebrata</taxon>
        <taxon>Euteleostomi</taxon>
        <taxon>Mammalia</taxon>
        <taxon>Eutheria</taxon>
        <taxon>Euarchontoglires</taxon>
        <taxon>Primates</taxon>
        <taxon>Haplorrhini</taxon>
        <taxon>Platyrrhini</taxon>
        <taxon>Cebidae</taxon>
        <taxon>Cebinae</taxon>
        <taxon>Cebus</taxon>
    </lineage>
</organism>
<dbReference type="GO" id="GO:0003735">
    <property type="term" value="F:structural constituent of ribosome"/>
    <property type="evidence" value="ECO:0007669"/>
    <property type="project" value="UniProtKB-UniRule"/>
</dbReference>
<dbReference type="AlphaFoldDB" id="A0A2K5S2Y9"/>
<dbReference type="PANTHER" id="PTHR12884:SF0">
    <property type="entry name" value="60S RIBOSOMAL PROTEIN L29"/>
    <property type="match status" value="1"/>
</dbReference>
<name>A0A2K5S2Y9_CEBIM</name>
<evidence type="ECO:0000256" key="4">
    <source>
        <dbReference type="RuleBase" id="RU364026"/>
    </source>
</evidence>